<dbReference type="Pfam" id="PF01966">
    <property type="entry name" value="HD"/>
    <property type="match status" value="1"/>
</dbReference>
<reference evidence="3 4" key="2">
    <citation type="journal article" date="2014" name="Genome Announc.">
        <title>Complete Genome Sequence of Coprothermobacter proteolyticus DSM 5265.</title>
        <authorList>
            <person name="Alexiev A."/>
            <person name="Coil D.A."/>
            <person name="Badger J.H."/>
            <person name="Enticknap J."/>
            <person name="Ward N."/>
            <person name="Robb F.T."/>
            <person name="Eisen J.A."/>
        </authorList>
    </citation>
    <scope>NUCLEOTIDE SEQUENCE [LARGE SCALE GENOMIC DNA]</scope>
    <source>
        <strain evidence="4">ATCC 35245 / DSM 5265 / OCM 4 / BT</strain>
    </source>
</reference>
<evidence type="ECO:0000259" key="2">
    <source>
        <dbReference type="SMART" id="SM00471"/>
    </source>
</evidence>
<dbReference type="InterPro" id="IPR006675">
    <property type="entry name" value="HDIG_dom"/>
</dbReference>
<feature type="transmembrane region" description="Helical" evidence="1">
    <location>
        <begin position="216"/>
        <end position="234"/>
    </location>
</feature>
<dbReference type="SUPFAM" id="SSF109604">
    <property type="entry name" value="HD-domain/PDEase-like"/>
    <property type="match status" value="1"/>
</dbReference>
<dbReference type="GO" id="GO:0016787">
    <property type="term" value="F:hydrolase activity"/>
    <property type="evidence" value="ECO:0007669"/>
    <property type="project" value="UniProtKB-KW"/>
</dbReference>
<dbReference type="EMBL" id="CP001145">
    <property type="protein sequence ID" value="ACI18109.1"/>
    <property type="molecule type" value="Genomic_DNA"/>
</dbReference>
<feature type="transmembrane region" description="Helical" evidence="1">
    <location>
        <begin position="184"/>
        <end position="204"/>
    </location>
</feature>
<keyword evidence="3" id="KW-0378">Hydrolase</keyword>
<dbReference type="PANTHER" id="PTHR36442:SF1">
    <property type="entry name" value="CYCLIC-DI-AMP PHOSPHODIESTERASE PGPH"/>
    <property type="match status" value="1"/>
</dbReference>
<evidence type="ECO:0000256" key="1">
    <source>
        <dbReference type="SAM" id="Phobius"/>
    </source>
</evidence>
<reference evidence="4" key="1">
    <citation type="submission" date="2008-08" db="EMBL/GenBank/DDBJ databases">
        <title>The complete genome sequence of Coprothermobacter proteolyticus strain ATCC 5245 / DSM 5265 / BT.</title>
        <authorList>
            <person name="Dodson R.J."/>
            <person name="Durkin A.S."/>
            <person name="Wu M."/>
            <person name="Eisen J."/>
            <person name="Sutton G."/>
        </authorList>
    </citation>
    <scope>NUCLEOTIDE SEQUENCE [LARGE SCALE GENOMIC DNA]</scope>
    <source>
        <strain evidence="4">ATCC 35245 / DSM 5265 / OCM 4 / BT</strain>
    </source>
</reference>
<gene>
    <name evidence="3" type="ordered locus">COPRO5265_0485</name>
</gene>
<sequence>MVLILFILGAAILFVGLLPLRAPIKDGRFTRSVVTDRNLSIRFGDQIQGTLLVSDEMTVKSYVNTLSRLGEQNADPELRQALALLSQYVKEKGIYETEIPISAGWVQNTLNLSAETSKKLATLVSGIVVKPTWVERPLDVITAITTAESVVIPAGTLVARDGDEVVEEQVRALSLMGLWIPGEAFYPVAYWVFIFLVPAVWLIVTWRSQVYKSYSPIFYFFYGVLGALMFFYVYRFSSLLLGLPLFLFGFLVLSLKMAEKGLWSMLIPMSVLSFLAVPMAAYNWVSLILVGLLIYGLGNKFFQYETVLTAAGLSVLALIGLEILWCFGSGVRNLSLVWNGLTYTVMGCLAVGLLLVGAFWWEERKGYLTPLTIVKLSNLRHPLLQRLAIESPGSYHHSMVLAQMCEEAASAIGANRILARLGAMYHDIGKTKQPQYFIENNPEANDLHEKMSPSLSMLILLSHVKEGLALAEQYKLPYSVREFIATHHGTSVASFFYHKAKTNGAEVSESEFRYPGPLPKSKEASILMLADGCEAAVRSLSEKNESTIRSTVSSIIDSRLEDGQLENSELTCRDLTIIENVFVRVLLGLYHPRVPYPGGAET</sequence>
<organism evidence="3 4">
    <name type="scientific">Coprothermobacter proteolyticus (strain ATCC 35245 / DSM 5265 / OCM 4 / BT)</name>
    <dbReference type="NCBI Taxonomy" id="309798"/>
    <lineage>
        <taxon>Bacteria</taxon>
        <taxon>Pseudomonadati</taxon>
        <taxon>Coprothermobacterota</taxon>
        <taxon>Coprothermobacteria</taxon>
        <taxon>Coprothermobacterales</taxon>
        <taxon>Coprothermobacteraceae</taxon>
        <taxon>Coprothermobacter</taxon>
    </lineage>
</organism>
<feature type="domain" description="HD/PDEase" evidence="2">
    <location>
        <begin position="390"/>
        <end position="545"/>
    </location>
</feature>
<dbReference type="PANTHER" id="PTHR36442">
    <property type="entry name" value="CYCLIC-DI-AMP PHOSPHODIESTERASE PGPH"/>
    <property type="match status" value="1"/>
</dbReference>
<dbReference type="SMART" id="SM00471">
    <property type="entry name" value="HDc"/>
    <property type="match status" value="1"/>
</dbReference>
<dbReference type="InterPro" id="IPR052722">
    <property type="entry name" value="PgpH_phosphodiesterase"/>
</dbReference>
<dbReference type="Gene3D" id="1.10.3210.10">
    <property type="entry name" value="Hypothetical protein af1432"/>
    <property type="match status" value="1"/>
</dbReference>
<feature type="transmembrane region" description="Helical" evidence="1">
    <location>
        <begin position="240"/>
        <end position="258"/>
    </location>
</feature>
<name>B5Y7U7_COPPD</name>
<dbReference type="AlphaFoldDB" id="B5Y7U7"/>
<dbReference type="Proteomes" id="UP000001732">
    <property type="component" value="Chromosome"/>
</dbReference>
<dbReference type="InterPro" id="IPR003607">
    <property type="entry name" value="HD/PDEase_dom"/>
</dbReference>
<keyword evidence="1" id="KW-0472">Membrane</keyword>
<proteinExistence type="predicted"/>
<dbReference type="STRING" id="309798.COPRO5265_0485"/>
<feature type="transmembrane region" description="Helical" evidence="1">
    <location>
        <begin position="340"/>
        <end position="361"/>
    </location>
</feature>
<accession>B5Y7U7</accession>
<dbReference type="KEGG" id="cpo:COPRO5265_0485"/>
<keyword evidence="1" id="KW-1133">Transmembrane helix</keyword>
<dbReference type="InterPro" id="IPR006674">
    <property type="entry name" value="HD_domain"/>
</dbReference>
<protein>
    <submittedName>
        <fullName evidence="3">Metal dependent phosphohydrolase</fullName>
    </submittedName>
</protein>
<feature type="transmembrane region" description="Helical" evidence="1">
    <location>
        <begin position="270"/>
        <end position="295"/>
    </location>
</feature>
<keyword evidence="1" id="KW-0812">Transmembrane</keyword>
<evidence type="ECO:0000313" key="4">
    <source>
        <dbReference type="Proteomes" id="UP000001732"/>
    </source>
</evidence>
<dbReference type="eggNOG" id="COG1480">
    <property type="taxonomic scope" value="Bacteria"/>
</dbReference>
<keyword evidence="4" id="KW-1185">Reference proteome</keyword>
<dbReference type="NCBIfam" id="TIGR00277">
    <property type="entry name" value="HDIG"/>
    <property type="match status" value="1"/>
</dbReference>
<feature type="transmembrane region" description="Helical" evidence="1">
    <location>
        <begin position="307"/>
        <end position="328"/>
    </location>
</feature>
<evidence type="ECO:0000313" key="3">
    <source>
        <dbReference type="EMBL" id="ACI18109.1"/>
    </source>
</evidence>
<dbReference type="CDD" id="cd00077">
    <property type="entry name" value="HDc"/>
    <property type="match status" value="1"/>
</dbReference>